<feature type="region of interest" description="Disordered" evidence="2">
    <location>
        <begin position="392"/>
        <end position="423"/>
    </location>
</feature>
<feature type="compositionally biased region" description="Basic and acidic residues" evidence="2">
    <location>
        <begin position="772"/>
        <end position="781"/>
    </location>
</feature>
<dbReference type="EMBL" id="LUGG01000003">
    <property type="protein sequence ID" value="OBZ76533.1"/>
    <property type="molecule type" value="Genomic_DNA"/>
</dbReference>
<dbReference type="Gene3D" id="1.20.1270.60">
    <property type="entry name" value="Arfaptin homology (AH) domain/BAR domain"/>
    <property type="match status" value="1"/>
</dbReference>
<evidence type="ECO:0000256" key="1">
    <source>
        <dbReference type="SAM" id="Coils"/>
    </source>
</evidence>
<dbReference type="PANTHER" id="PTHR38407:SF1">
    <property type="entry name" value="PROTEIN IVY1"/>
    <property type="match status" value="1"/>
</dbReference>
<dbReference type="AlphaFoldDB" id="A0A1C7MI37"/>
<dbReference type="GO" id="GO:0042144">
    <property type="term" value="P:vacuole fusion, non-autophagic"/>
    <property type="evidence" value="ECO:0007669"/>
    <property type="project" value="InterPro"/>
</dbReference>
<feature type="compositionally biased region" description="Polar residues" evidence="2">
    <location>
        <begin position="392"/>
        <end position="401"/>
    </location>
</feature>
<protein>
    <submittedName>
        <fullName evidence="3">Protein IVY1</fullName>
    </submittedName>
</protein>
<gene>
    <name evidence="3" type="primary">IVY1</name>
    <name evidence="3" type="ORF">A0H81_03531</name>
</gene>
<feature type="region of interest" description="Disordered" evidence="2">
    <location>
        <begin position="818"/>
        <end position="873"/>
    </location>
</feature>
<dbReference type="Proteomes" id="UP000092993">
    <property type="component" value="Unassembled WGS sequence"/>
</dbReference>
<feature type="compositionally biased region" description="Polar residues" evidence="2">
    <location>
        <begin position="782"/>
        <end position="791"/>
    </location>
</feature>
<dbReference type="SUPFAM" id="SSF103657">
    <property type="entry name" value="BAR/IMD domain-like"/>
    <property type="match status" value="1"/>
</dbReference>
<evidence type="ECO:0000256" key="2">
    <source>
        <dbReference type="SAM" id="MobiDB-lite"/>
    </source>
</evidence>
<reference evidence="3 4" key="1">
    <citation type="submission" date="2016-03" db="EMBL/GenBank/DDBJ databases">
        <title>Whole genome sequencing of Grifola frondosa 9006-11.</title>
        <authorList>
            <person name="Min B."/>
            <person name="Park H."/>
            <person name="Kim J.-G."/>
            <person name="Cho H."/>
            <person name="Oh Y.-L."/>
            <person name="Kong W.-S."/>
            <person name="Choi I.-G."/>
        </authorList>
    </citation>
    <scope>NUCLEOTIDE SEQUENCE [LARGE SCALE GENOMIC DNA]</scope>
    <source>
        <strain evidence="3 4">9006-11</strain>
    </source>
</reference>
<feature type="region of interest" description="Disordered" evidence="2">
    <location>
        <begin position="707"/>
        <end position="803"/>
    </location>
</feature>
<sequence>MDIPNRDAFDAQWFLTAPEHAFDARSFWTAYRPWLAERGYTLFDMVINKEDGVPFWVPPSTAVSAPVPYAFYHRDESVPTAPWQILWVQARFAYGQDRQGRNIAIKVIQSDSEEEHIYNRLLQCPDLQHPDTFANVLPPLCILRLPHQLSFVVMPMWGDRILLGEIRTVKDVMDFITDLLRDIKQTNVMVNYFSALHVHQRDRLVPVLEEHRSSSQARYCLFDYNLSIRFPLGMPLEKCRSPSTEAFRGWDTYHPWDVYQGEPEYNPFAFDVACLGNLFRFAFAITTCPKKYAILTLDLFVRDCGGKLFWQTWLAGSMKSKEMSQLRLGMRQHEHDKNIKLKPQAIRRFQLRGSRFLSKRHYPSFASYREALVYITASLRFSTMPRVRSLRTQTLSPNRDVSPSPPSPTFSETTNASVLNFGSNGPQKIITRSNLKASLQAYEDLLNRCAAYRAALLNMSRATAGFADAMQACASLKGPSYESGTRMQAASGLHHLMSNHFHAETLDKQFEKPLRQHLENYRTVVTERSNSYERALREKSNIIRQTEMGNMKRKGRNLQTFREALQILQRQVDELDELKAQHYQEIIEHEEEVWDFVQGKICLAVRSTMDIFDRFTAKASDPVIEPMLQSIPDPFDSYGPTPAEDKIFSILPPLSVIANAPSSSPSPMTASSPELESSDGIPSGKNSWSATSGGFFPDTSAAWADVAASPPSASGSLATSPVRSLSPPAVNMSIATSPPFAGRRHSFPVASTSGHHTRKSESKLRSVLSVIDESRARKNGDSENSVTSPPSLVNGKVPDKPVPDAGVWGTLNFTLAEHAKGTAGEADTTPRSTLRIRAQSPTSPTSPPDDTRTPHADRSRSPHSDDTAVPLTT</sequence>
<keyword evidence="4" id="KW-1185">Reference proteome</keyword>
<evidence type="ECO:0000313" key="4">
    <source>
        <dbReference type="Proteomes" id="UP000092993"/>
    </source>
</evidence>
<dbReference type="STRING" id="5627.A0A1C7MI37"/>
<feature type="coiled-coil region" evidence="1">
    <location>
        <begin position="551"/>
        <end position="592"/>
    </location>
</feature>
<dbReference type="GO" id="GO:0005543">
    <property type="term" value="F:phospholipid binding"/>
    <property type="evidence" value="ECO:0007669"/>
    <property type="project" value="InterPro"/>
</dbReference>
<feature type="compositionally biased region" description="Low complexity" evidence="2">
    <location>
        <begin position="707"/>
        <end position="721"/>
    </location>
</feature>
<organism evidence="3 4">
    <name type="scientific">Grifola frondosa</name>
    <name type="common">Maitake</name>
    <name type="synonym">Polyporus frondosus</name>
    <dbReference type="NCBI Taxonomy" id="5627"/>
    <lineage>
        <taxon>Eukaryota</taxon>
        <taxon>Fungi</taxon>
        <taxon>Dikarya</taxon>
        <taxon>Basidiomycota</taxon>
        <taxon>Agaricomycotina</taxon>
        <taxon>Agaricomycetes</taxon>
        <taxon>Polyporales</taxon>
        <taxon>Grifolaceae</taxon>
        <taxon>Grifola</taxon>
    </lineage>
</organism>
<keyword evidence="1" id="KW-0175">Coiled coil</keyword>
<dbReference type="InterPro" id="IPR027267">
    <property type="entry name" value="AH/BAR_dom_sf"/>
</dbReference>
<proteinExistence type="predicted"/>
<dbReference type="GO" id="GO:0000329">
    <property type="term" value="C:fungal-type vacuole membrane"/>
    <property type="evidence" value="ECO:0007669"/>
    <property type="project" value="InterPro"/>
</dbReference>
<feature type="region of interest" description="Disordered" evidence="2">
    <location>
        <begin position="661"/>
        <end position="690"/>
    </location>
</feature>
<dbReference type="PANTHER" id="PTHR38407">
    <property type="entry name" value="PROTEIN IVY1"/>
    <property type="match status" value="1"/>
</dbReference>
<dbReference type="InterPro" id="IPR037470">
    <property type="entry name" value="IVY1"/>
</dbReference>
<evidence type="ECO:0000313" key="3">
    <source>
        <dbReference type="EMBL" id="OBZ76533.1"/>
    </source>
</evidence>
<feature type="compositionally biased region" description="Basic and acidic residues" evidence="2">
    <location>
        <begin position="849"/>
        <end position="866"/>
    </location>
</feature>
<name>A0A1C7MI37_GRIFR</name>
<feature type="compositionally biased region" description="Low complexity" evidence="2">
    <location>
        <begin position="661"/>
        <end position="673"/>
    </location>
</feature>
<accession>A0A1C7MI37</accession>
<comment type="caution">
    <text evidence="3">The sequence shown here is derived from an EMBL/GenBank/DDBJ whole genome shotgun (WGS) entry which is preliminary data.</text>
</comment>
<dbReference type="OrthoDB" id="5594612at2759"/>